<organism evidence="2 3">
    <name type="scientific">Solirubrobacter phytolaccae</name>
    <dbReference type="NCBI Taxonomy" id="1404360"/>
    <lineage>
        <taxon>Bacteria</taxon>
        <taxon>Bacillati</taxon>
        <taxon>Actinomycetota</taxon>
        <taxon>Thermoleophilia</taxon>
        <taxon>Solirubrobacterales</taxon>
        <taxon>Solirubrobacteraceae</taxon>
        <taxon>Solirubrobacter</taxon>
    </lineage>
</organism>
<protein>
    <submittedName>
        <fullName evidence="2">GNAT family N-acetyltransferase</fullName>
    </submittedName>
</protein>
<dbReference type="AlphaFoldDB" id="A0A9X3SGF5"/>
<reference evidence="2" key="1">
    <citation type="submission" date="2022-10" db="EMBL/GenBank/DDBJ databases">
        <title>The WGS of Solirubrobacter phytolaccae KCTC 29190.</title>
        <authorList>
            <person name="Jiang Z."/>
        </authorList>
    </citation>
    <scope>NUCLEOTIDE SEQUENCE</scope>
    <source>
        <strain evidence="2">KCTC 29190</strain>
    </source>
</reference>
<feature type="domain" description="N-acetyltransferase" evidence="1">
    <location>
        <begin position="16"/>
        <end position="182"/>
    </location>
</feature>
<proteinExistence type="predicted"/>
<gene>
    <name evidence="2" type="ORF">OJ997_18990</name>
</gene>
<dbReference type="InterPro" id="IPR016181">
    <property type="entry name" value="Acyl_CoA_acyltransferase"/>
</dbReference>
<dbReference type="PROSITE" id="PS51186">
    <property type="entry name" value="GNAT"/>
    <property type="match status" value="1"/>
</dbReference>
<dbReference type="PANTHER" id="PTHR43792">
    <property type="entry name" value="GNAT FAMILY, PUTATIVE (AFU_ORTHOLOGUE AFUA_3G00765)-RELATED-RELATED"/>
    <property type="match status" value="1"/>
</dbReference>
<dbReference type="Pfam" id="PF13302">
    <property type="entry name" value="Acetyltransf_3"/>
    <property type="match status" value="1"/>
</dbReference>
<comment type="caution">
    <text evidence="2">The sequence shown here is derived from an EMBL/GenBank/DDBJ whole genome shotgun (WGS) entry which is preliminary data.</text>
</comment>
<dbReference type="InterPro" id="IPR000182">
    <property type="entry name" value="GNAT_dom"/>
</dbReference>
<evidence type="ECO:0000313" key="3">
    <source>
        <dbReference type="Proteomes" id="UP001147653"/>
    </source>
</evidence>
<dbReference type="Proteomes" id="UP001147653">
    <property type="component" value="Unassembled WGS sequence"/>
</dbReference>
<sequence>MQLPFSFPSPLRTERLVLRFMTVSDIDDVHAYQSREDVCRYMTYEPRDRPTVAEKVTQYADAHVLAGDGDYWQIAATLDGRVIGDVYFTIKSVEQQTAEIGWSLHPDFQGRGYMSEAAGAMLALAFDQVGLRRIIAVLDPRNDGSTALCRRLGLREEAHFVEDEWFKGEWADTGIYAILAREWASRG</sequence>
<dbReference type="GO" id="GO:0016747">
    <property type="term" value="F:acyltransferase activity, transferring groups other than amino-acyl groups"/>
    <property type="evidence" value="ECO:0007669"/>
    <property type="project" value="InterPro"/>
</dbReference>
<dbReference type="Gene3D" id="3.40.630.30">
    <property type="match status" value="1"/>
</dbReference>
<name>A0A9X3SGF5_9ACTN</name>
<dbReference type="InterPro" id="IPR051531">
    <property type="entry name" value="N-acetyltransferase"/>
</dbReference>
<evidence type="ECO:0000313" key="2">
    <source>
        <dbReference type="EMBL" id="MDA0182402.1"/>
    </source>
</evidence>
<dbReference type="PANTHER" id="PTHR43792:SF1">
    <property type="entry name" value="N-ACETYLTRANSFERASE DOMAIN-CONTAINING PROTEIN"/>
    <property type="match status" value="1"/>
</dbReference>
<dbReference type="SUPFAM" id="SSF55729">
    <property type="entry name" value="Acyl-CoA N-acyltransferases (Nat)"/>
    <property type="match status" value="1"/>
</dbReference>
<dbReference type="RefSeq" id="WP_270026767.1">
    <property type="nucleotide sequence ID" value="NZ_JAPDDP010000035.1"/>
</dbReference>
<dbReference type="CDD" id="cd04301">
    <property type="entry name" value="NAT_SF"/>
    <property type="match status" value="1"/>
</dbReference>
<evidence type="ECO:0000259" key="1">
    <source>
        <dbReference type="PROSITE" id="PS51186"/>
    </source>
</evidence>
<keyword evidence="3" id="KW-1185">Reference proteome</keyword>
<accession>A0A9X3SGF5</accession>
<dbReference type="EMBL" id="JAPDDP010000035">
    <property type="protein sequence ID" value="MDA0182402.1"/>
    <property type="molecule type" value="Genomic_DNA"/>
</dbReference>